<evidence type="ECO:0000313" key="3">
    <source>
        <dbReference type="EMBL" id="GFG01780.1"/>
    </source>
</evidence>
<dbReference type="InterPro" id="IPR012337">
    <property type="entry name" value="RNaseH-like_sf"/>
</dbReference>
<accession>A0ABQ1BFK6</accession>
<dbReference type="Gene3D" id="3.30.420.10">
    <property type="entry name" value="Ribonuclease H-like superfamily/Ribonuclease H"/>
    <property type="match status" value="1"/>
</dbReference>
<gene>
    <name evidence="3" type="ORF">IFM53868_11038</name>
</gene>
<dbReference type="InterPro" id="IPR002156">
    <property type="entry name" value="RNaseH_domain"/>
</dbReference>
<evidence type="ECO:0000313" key="4">
    <source>
        <dbReference type="Proteomes" id="UP000465266"/>
    </source>
</evidence>
<comment type="similarity">
    <text evidence="1">Belongs to the RNase H family.</text>
</comment>
<dbReference type="CDD" id="cd09276">
    <property type="entry name" value="Rnase_HI_RT_non_LTR"/>
    <property type="match status" value="1"/>
</dbReference>
<dbReference type="InterPro" id="IPR036397">
    <property type="entry name" value="RNaseH_sf"/>
</dbReference>
<protein>
    <submittedName>
        <fullName evidence="3">Retrovirus-related Pol polyprotein from type-1 retrotransposable element R1 4, partial</fullName>
    </submittedName>
</protein>
<proteinExistence type="inferred from homology"/>
<comment type="caution">
    <text evidence="3">The sequence shown here is derived from an EMBL/GenBank/DDBJ whole genome shotgun (WGS) entry which is preliminary data.</text>
</comment>
<evidence type="ECO:0000259" key="2">
    <source>
        <dbReference type="PROSITE" id="PS50879"/>
    </source>
</evidence>
<evidence type="ECO:0000256" key="1">
    <source>
        <dbReference type="ARBA" id="ARBA00005300"/>
    </source>
</evidence>
<dbReference type="PANTHER" id="PTHR10642">
    <property type="entry name" value="RIBONUCLEASE H1"/>
    <property type="match status" value="1"/>
</dbReference>
<reference evidence="3 4" key="1">
    <citation type="submission" date="2020-01" db="EMBL/GenBank/DDBJ databases">
        <title>Draft genome sequence of Aspergillus udagawae IFM 53868.</title>
        <authorList>
            <person name="Takahashi H."/>
            <person name="Yaguchi T."/>
        </authorList>
    </citation>
    <scope>NUCLEOTIDE SEQUENCE [LARGE SCALE GENOMIC DNA]</scope>
    <source>
        <strain evidence="3 4">IFM 53868</strain>
    </source>
</reference>
<feature type="non-terminal residue" evidence="3">
    <location>
        <position position="304"/>
    </location>
</feature>
<dbReference type="Pfam" id="PF00075">
    <property type="entry name" value="RNase_H"/>
    <property type="match status" value="1"/>
</dbReference>
<dbReference type="EMBL" id="BLKG01000409">
    <property type="protein sequence ID" value="GFG01780.1"/>
    <property type="molecule type" value="Genomic_DNA"/>
</dbReference>
<feature type="domain" description="RNase H type-1" evidence="2">
    <location>
        <begin position="9"/>
        <end position="148"/>
    </location>
</feature>
<keyword evidence="4" id="KW-1185">Reference proteome</keyword>
<dbReference type="PANTHER" id="PTHR10642:SF25">
    <property type="entry name" value="RNASE H TYPE-1 DOMAIN-CONTAINING PROTEIN"/>
    <property type="match status" value="1"/>
</dbReference>
<dbReference type="SUPFAM" id="SSF53098">
    <property type="entry name" value="Ribonuclease H-like"/>
    <property type="match status" value="1"/>
</dbReference>
<dbReference type="InterPro" id="IPR050092">
    <property type="entry name" value="RNase_H"/>
</dbReference>
<organism evidence="3 4">
    <name type="scientific">Aspergillus udagawae</name>
    <dbReference type="NCBI Taxonomy" id="91492"/>
    <lineage>
        <taxon>Eukaryota</taxon>
        <taxon>Fungi</taxon>
        <taxon>Dikarya</taxon>
        <taxon>Ascomycota</taxon>
        <taxon>Pezizomycotina</taxon>
        <taxon>Eurotiomycetes</taxon>
        <taxon>Eurotiomycetidae</taxon>
        <taxon>Eurotiales</taxon>
        <taxon>Aspergillaceae</taxon>
        <taxon>Aspergillus</taxon>
        <taxon>Aspergillus subgen. Fumigati</taxon>
    </lineage>
</organism>
<dbReference type="Proteomes" id="UP000465266">
    <property type="component" value="Unassembled WGS sequence"/>
</dbReference>
<sequence>MTHDEICKNDDQLAIYTDGSGYQGHVGAAAVCPRAQEQPENQVRQSYLGTEVDSTVYAAELDGIRMALDTAGNISPRSLTLFSDSQAAIQAVQNPRRPSGQYILSAIYRKVRALRASGLTDIQIHWIPAHVCVAGNETADEAAKEAAARGEVEVELSSVGRPEQPIIRLAAAAKRAVRQRIQQRWRKQWEMEKGAKPTRRLIKAPHKKNLGLYKGLSKPHMSIIIQMRTMRISLRHFLYKIKASETDRCSCGEGSQTPKHILLQCSLHAEARRLMISKLHDAEGLRGKLSDYDALVSDPQAIRY</sequence>
<dbReference type="PROSITE" id="PS50879">
    <property type="entry name" value="RNASE_H_1"/>
    <property type="match status" value="1"/>
</dbReference>
<name>A0ABQ1BFK6_9EURO</name>